<feature type="domain" description="NAD(P)-binding" evidence="1">
    <location>
        <begin position="3"/>
        <end position="176"/>
    </location>
</feature>
<dbReference type="PANTHER" id="PTHR43162">
    <property type="match status" value="1"/>
</dbReference>
<evidence type="ECO:0000259" key="1">
    <source>
        <dbReference type="Pfam" id="PF13460"/>
    </source>
</evidence>
<name>A0A513TZM7_STRGR</name>
<dbReference type="SUPFAM" id="SSF51735">
    <property type="entry name" value="NAD(P)-binding Rossmann-fold domains"/>
    <property type="match status" value="1"/>
</dbReference>
<dbReference type="EMBL" id="MK240316">
    <property type="protein sequence ID" value="QDG00836.1"/>
    <property type="molecule type" value="Genomic_DNA"/>
</dbReference>
<dbReference type="Gene3D" id="3.90.25.10">
    <property type="entry name" value="UDP-galactose 4-epimerase, domain 1"/>
    <property type="match status" value="1"/>
</dbReference>
<proteinExistence type="predicted"/>
<sequence>MTGATGTVGREVARLLSAVRPLRILARNPRRVPVAGRAHEVVAGDYADRDSLARALDGVAAAFVVTTPGDGDDDARFVEAARAAGVRHLVKVSAAAVTDPQADDFITRWQRDTEDIIRSSGAGWTFLRPRSFMSNTLSWASAIRSEGVVRAVHGTSVNACVDPRDIAEVAVRALTEDGHQGMAYLLTGPEAVSAVDQTEQLSRALGRSLRFEELGLAQAWKLWSARYPEPVARALLQSAERQLAGVKAQVGQAVSEVTGRPARPFRIWAADHAAAFAPLAAPGTGSA</sequence>
<dbReference type="AlphaFoldDB" id="A0A513TZM7"/>
<accession>A0A513TZM7</accession>
<dbReference type="InterPro" id="IPR036291">
    <property type="entry name" value="NAD(P)-bd_dom_sf"/>
</dbReference>
<dbReference type="InterPro" id="IPR016040">
    <property type="entry name" value="NAD(P)-bd_dom"/>
</dbReference>
<protein>
    <submittedName>
        <fullName evidence="2">NAD(P)-dependent oxidoreductase</fullName>
    </submittedName>
</protein>
<dbReference type="InterPro" id="IPR051604">
    <property type="entry name" value="Ergot_Alk_Oxidoreductase"/>
</dbReference>
<organism evidence="2">
    <name type="scientific">Streptomyces griseus</name>
    <dbReference type="NCBI Taxonomy" id="1911"/>
    <lineage>
        <taxon>Bacteria</taxon>
        <taxon>Bacillati</taxon>
        <taxon>Actinomycetota</taxon>
        <taxon>Actinomycetes</taxon>
        <taxon>Kitasatosporales</taxon>
        <taxon>Streptomycetaceae</taxon>
        <taxon>Streptomyces</taxon>
    </lineage>
</organism>
<dbReference type="PANTHER" id="PTHR43162:SF1">
    <property type="entry name" value="PRESTALK A DIFFERENTIATION PROTEIN A"/>
    <property type="match status" value="1"/>
</dbReference>
<dbReference type="Pfam" id="PF13460">
    <property type="entry name" value="NAD_binding_10"/>
    <property type="match status" value="1"/>
</dbReference>
<dbReference type="Gene3D" id="3.40.50.720">
    <property type="entry name" value="NAD(P)-binding Rossmann-like Domain"/>
    <property type="match status" value="1"/>
</dbReference>
<evidence type="ECO:0000313" key="2">
    <source>
        <dbReference type="EMBL" id="QDG00836.1"/>
    </source>
</evidence>
<reference evidence="2" key="1">
    <citation type="submission" date="2018-11" db="EMBL/GenBank/DDBJ databases">
        <authorList>
            <person name="Mo J."/>
        </authorList>
    </citation>
    <scope>NUCLEOTIDE SEQUENCE</scope>
    <source>
        <strain evidence="2">NTK97</strain>
    </source>
</reference>